<comment type="subcellular location">
    <subcellularLocation>
        <location evidence="1">Membrane</location>
        <topology evidence="1">Multi-pass membrane protein</topology>
    </subcellularLocation>
</comment>
<dbReference type="OrthoDB" id="754047at2759"/>
<gene>
    <name evidence="7" type="ORF">HPP92_016852</name>
</gene>
<dbReference type="EMBL" id="JADCNM010000008">
    <property type="protein sequence ID" value="KAG0472306.1"/>
    <property type="molecule type" value="Genomic_DNA"/>
</dbReference>
<dbReference type="SUPFAM" id="SSF103473">
    <property type="entry name" value="MFS general substrate transporter"/>
    <property type="match status" value="1"/>
</dbReference>
<dbReference type="Proteomes" id="UP000639772">
    <property type="component" value="Unassembled WGS sequence"/>
</dbReference>
<sequence>MLDLILVLRINLKLGMPDYFFVVVDECVSQMIGRIKWLPLLVLSSKLCPSGIEGTFFALLMSIDNLGLLSASWGGGLLLHIFNVTRREFGKLWVVILIRSLMRLLPLVLLFLVPGSDHNSSILPAETLEENGGIENTKEVDVELASLTMDQRLEQRKLDNRTNIKDE</sequence>
<comment type="similarity">
    <text evidence="2">Belongs to the major facilitator superfamily. Folate-biopterin transporter (TC 2.A.71) family.</text>
</comment>
<keyword evidence="4" id="KW-0812">Transmembrane</keyword>
<evidence type="ECO:0000256" key="2">
    <source>
        <dbReference type="ARBA" id="ARBA00007015"/>
    </source>
</evidence>
<dbReference type="AlphaFoldDB" id="A0A835QJZ8"/>
<keyword evidence="3" id="KW-0813">Transport</keyword>
<evidence type="ECO:0000313" key="7">
    <source>
        <dbReference type="EMBL" id="KAG0472306.1"/>
    </source>
</evidence>
<dbReference type="InterPro" id="IPR039309">
    <property type="entry name" value="BT1"/>
</dbReference>
<keyword evidence="6" id="KW-0472">Membrane</keyword>
<dbReference type="PANTHER" id="PTHR31585:SF6">
    <property type="entry name" value="FOLATE-BIOPTERIN TRANSPORTER 2-RELATED"/>
    <property type="match status" value="1"/>
</dbReference>
<evidence type="ECO:0000256" key="1">
    <source>
        <dbReference type="ARBA" id="ARBA00004141"/>
    </source>
</evidence>
<comment type="caution">
    <text evidence="7">The sequence shown here is derived from an EMBL/GenBank/DDBJ whole genome shotgun (WGS) entry which is preliminary data.</text>
</comment>
<dbReference type="GO" id="GO:0016020">
    <property type="term" value="C:membrane"/>
    <property type="evidence" value="ECO:0007669"/>
    <property type="project" value="UniProtKB-SubCell"/>
</dbReference>
<name>A0A835QJZ8_VANPL</name>
<evidence type="ECO:0000256" key="6">
    <source>
        <dbReference type="ARBA" id="ARBA00023136"/>
    </source>
</evidence>
<accession>A0A835QJZ8</accession>
<evidence type="ECO:0000256" key="3">
    <source>
        <dbReference type="ARBA" id="ARBA00022448"/>
    </source>
</evidence>
<reference evidence="7 8" key="1">
    <citation type="journal article" date="2020" name="Nat. Food">
        <title>A phased Vanilla planifolia genome enables genetic improvement of flavour and production.</title>
        <authorList>
            <person name="Hasing T."/>
            <person name="Tang H."/>
            <person name="Brym M."/>
            <person name="Khazi F."/>
            <person name="Huang T."/>
            <person name="Chambers A.H."/>
        </authorList>
    </citation>
    <scope>NUCLEOTIDE SEQUENCE [LARGE SCALE GENOMIC DNA]</scope>
    <source>
        <tissue evidence="7">Leaf</tissue>
    </source>
</reference>
<evidence type="ECO:0000313" key="8">
    <source>
        <dbReference type="Proteomes" id="UP000639772"/>
    </source>
</evidence>
<organism evidence="7 8">
    <name type="scientific">Vanilla planifolia</name>
    <name type="common">Vanilla</name>
    <dbReference type="NCBI Taxonomy" id="51239"/>
    <lineage>
        <taxon>Eukaryota</taxon>
        <taxon>Viridiplantae</taxon>
        <taxon>Streptophyta</taxon>
        <taxon>Embryophyta</taxon>
        <taxon>Tracheophyta</taxon>
        <taxon>Spermatophyta</taxon>
        <taxon>Magnoliopsida</taxon>
        <taxon>Liliopsida</taxon>
        <taxon>Asparagales</taxon>
        <taxon>Orchidaceae</taxon>
        <taxon>Vanilloideae</taxon>
        <taxon>Vanilleae</taxon>
        <taxon>Vanilla</taxon>
    </lineage>
</organism>
<evidence type="ECO:0000256" key="5">
    <source>
        <dbReference type="ARBA" id="ARBA00022989"/>
    </source>
</evidence>
<dbReference type="PANTHER" id="PTHR31585">
    <property type="entry name" value="FOLATE-BIOPTERIN TRANSPORTER 1, CHLOROPLASTIC"/>
    <property type="match status" value="1"/>
</dbReference>
<keyword evidence="5" id="KW-1133">Transmembrane helix</keyword>
<dbReference type="InterPro" id="IPR036259">
    <property type="entry name" value="MFS_trans_sf"/>
</dbReference>
<proteinExistence type="inferred from homology"/>
<protein>
    <submittedName>
        <fullName evidence="7">Uncharacterized protein</fullName>
    </submittedName>
</protein>
<dbReference type="Pfam" id="PF03092">
    <property type="entry name" value="BT1"/>
    <property type="match status" value="1"/>
</dbReference>
<evidence type="ECO:0000256" key="4">
    <source>
        <dbReference type="ARBA" id="ARBA00022692"/>
    </source>
</evidence>